<keyword evidence="2" id="KW-1185">Reference proteome</keyword>
<protein>
    <submittedName>
        <fullName evidence="1">Uncharacterized protein</fullName>
    </submittedName>
</protein>
<evidence type="ECO:0000313" key="1">
    <source>
        <dbReference type="EMBL" id="ORA02131.1"/>
    </source>
</evidence>
<name>A0A1W9YPY9_MYCBA</name>
<dbReference type="EMBL" id="MVHJ01000033">
    <property type="protein sequence ID" value="ORA02131.1"/>
    <property type="molecule type" value="Genomic_DNA"/>
</dbReference>
<proteinExistence type="predicted"/>
<dbReference type="STRING" id="564198.BST17_24790"/>
<dbReference type="Proteomes" id="UP000192366">
    <property type="component" value="Unassembled WGS sequence"/>
</dbReference>
<dbReference type="OrthoDB" id="4641795at2"/>
<dbReference type="AlphaFoldDB" id="A0A1W9YPY9"/>
<comment type="caution">
    <text evidence="1">The sequence shown here is derived from an EMBL/GenBank/DDBJ whole genome shotgun (WGS) entry which is preliminary data.</text>
</comment>
<organism evidence="1 2">
    <name type="scientific">Mycolicibacterium bacteremicum</name>
    <name type="common">Mycobacterium bacteremicum</name>
    <dbReference type="NCBI Taxonomy" id="564198"/>
    <lineage>
        <taxon>Bacteria</taxon>
        <taxon>Bacillati</taxon>
        <taxon>Actinomycetota</taxon>
        <taxon>Actinomycetes</taxon>
        <taxon>Mycobacteriales</taxon>
        <taxon>Mycobacteriaceae</taxon>
        <taxon>Mycolicibacterium</taxon>
    </lineage>
</organism>
<reference evidence="1 2" key="1">
    <citation type="submission" date="2017-02" db="EMBL/GenBank/DDBJ databases">
        <title>The new phylogeny of genus Mycobacterium.</title>
        <authorList>
            <person name="Tortoli E."/>
            <person name="Trovato A."/>
            <person name="Cirillo D.M."/>
        </authorList>
    </citation>
    <scope>NUCLEOTIDE SEQUENCE [LARGE SCALE GENOMIC DNA]</scope>
    <source>
        <strain evidence="1 2">DSM 45578</strain>
    </source>
</reference>
<evidence type="ECO:0000313" key="2">
    <source>
        <dbReference type="Proteomes" id="UP000192366"/>
    </source>
</evidence>
<accession>A0A1W9YPY9</accession>
<gene>
    <name evidence="1" type="ORF">BST17_24790</name>
</gene>
<sequence length="99" mass="10889">MSDPAIEAAKRAWSREGWGRGEPQLSEGALAIAAASEALAPLRDIHRPFTRDYPGGDNRTVCNHCLGPVDWPCLTARYLYTSDELAAVPSNRKANHDER</sequence>